<evidence type="ECO:0000313" key="2">
    <source>
        <dbReference type="Proteomes" id="UP000199494"/>
    </source>
</evidence>
<dbReference type="AlphaFoldDB" id="A0A222W1A6"/>
<sequence length="203" mass="22348">MLALALLRRYRVLRGDGVPASVAYRAATAAPTLPPYRSGPDETITFELDDPDLAAFTITAHLEPGPMPDISWLGEFTNTWSPEAIENSRDRRFYRYFVPTCTVAERRADFSARGYARAEAQRIAEHEARRDLRLAREIEHRIVVVSVRKAGVLLGAAVLGTDLDPDGDPEEQIVAVIDYYGLIDDAVQEARTALPGLIAALAA</sequence>
<dbReference type="EMBL" id="FMZE01000015">
    <property type="protein sequence ID" value="SDD96451.1"/>
    <property type="molecule type" value="Genomic_DNA"/>
</dbReference>
<gene>
    <name evidence="1" type="ORF">SAMN05421630_11568</name>
</gene>
<dbReference type="OrthoDB" id="10000727at2"/>
<evidence type="ECO:0000313" key="1">
    <source>
        <dbReference type="EMBL" id="SDD96451.1"/>
    </source>
</evidence>
<accession>A0A222W1A6</accession>
<dbReference type="STRING" id="530584.SAMN05421630_11568"/>
<name>A0A222W1A6_9PSEU</name>
<reference evidence="1 2" key="1">
    <citation type="submission" date="2016-10" db="EMBL/GenBank/DDBJ databases">
        <authorList>
            <person name="de Groot N.N."/>
        </authorList>
    </citation>
    <scope>NUCLEOTIDE SEQUENCE [LARGE SCALE GENOMIC DNA]</scope>
    <source>
        <strain evidence="1 2">CGMCC 4.5506</strain>
    </source>
</reference>
<organism evidence="1 2">
    <name type="scientific">Prauserella marina</name>
    <dbReference type="NCBI Taxonomy" id="530584"/>
    <lineage>
        <taxon>Bacteria</taxon>
        <taxon>Bacillati</taxon>
        <taxon>Actinomycetota</taxon>
        <taxon>Actinomycetes</taxon>
        <taxon>Pseudonocardiales</taxon>
        <taxon>Pseudonocardiaceae</taxon>
        <taxon>Prauserella</taxon>
    </lineage>
</organism>
<dbReference type="KEGG" id="pmad:BAY61_32425"/>
<proteinExistence type="predicted"/>
<dbReference type="RefSeq" id="WP_091810643.1">
    <property type="nucleotide sequence ID" value="NZ_CP016354.1"/>
</dbReference>
<keyword evidence="2" id="KW-1185">Reference proteome</keyword>
<dbReference type="Proteomes" id="UP000199494">
    <property type="component" value="Unassembled WGS sequence"/>
</dbReference>
<protein>
    <submittedName>
        <fullName evidence="1">Uncharacterized protein</fullName>
    </submittedName>
</protein>